<dbReference type="AlphaFoldDB" id="A0A1G5QS13"/>
<dbReference type="Pfam" id="PF14559">
    <property type="entry name" value="TPR_19"/>
    <property type="match status" value="1"/>
</dbReference>
<evidence type="ECO:0000256" key="1">
    <source>
        <dbReference type="PROSITE-ProRule" id="PRU00339"/>
    </source>
</evidence>
<dbReference type="Proteomes" id="UP000199648">
    <property type="component" value="Unassembled WGS sequence"/>
</dbReference>
<feature type="repeat" description="TPR" evidence="1">
    <location>
        <begin position="317"/>
        <end position="350"/>
    </location>
</feature>
<dbReference type="STRING" id="415747.SAMN03097708_02673"/>
<dbReference type="PROSITE" id="PS50005">
    <property type="entry name" value="TPR"/>
    <property type="match status" value="2"/>
</dbReference>
<evidence type="ECO:0000313" key="4">
    <source>
        <dbReference type="Proteomes" id="UP000199648"/>
    </source>
</evidence>
<protein>
    <submittedName>
        <fullName evidence="3">Tetratricopeptide repeat-containing protein</fullName>
    </submittedName>
</protein>
<feature type="repeat" description="TPR" evidence="1">
    <location>
        <begin position="160"/>
        <end position="193"/>
    </location>
</feature>
<keyword evidence="1" id="KW-0802">TPR repeat</keyword>
<gene>
    <name evidence="3" type="ORF">SAMN03097708_02673</name>
</gene>
<organism evidence="3 4">
    <name type="scientific">Thiohalomonas denitrificans</name>
    <dbReference type="NCBI Taxonomy" id="415747"/>
    <lineage>
        <taxon>Bacteria</taxon>
        <taxon>Pseudomonadati</taxon>
        <taxon>Pseudomonadota</taxon>
        <taxon>Gammaproteobacteria</taxon>
        <taxon>Thiohalomonadales</taxon>
        <taxon>Thiohalomonadaceae</taxon>
        <taxon>Thiohalomonas</taxon>
    </lineage>
</organism>
<dbReference type="Pfam" id="PF13174">
    <property type="entry name" value="TPR_6"/>
    <property type="match status" value="1"/>
</dbReference>
<dbReference type="SMART" id="SM00028">
    <property type="entry name" value="TPR"/>
    <property type="match status" value="6"/>
</dbReference>
<dbReference type="RefSeq" id="WP_175452573.1">
    <property type="nucleotide sequence ID" value="NZ_FMWD01000008.1"/>
</dbReference>
<sequence length="1006" mass="114335">MAQLRDVEIEIREETIEGGLEKAMASYQHFLEETPESGMTPEAIRRLADLKVEKEYGYIQGASEMAPPEREQVAPVQQVSKEKNSGGEAAGLTATPGAQESEREFEKRATAATPMATMNTAPAAKLPGGVDADLERAGALEAIELYKQLLAKYPLYQRNDQVLYQMSRAYEELGKVEDAMQVMNRIITEYPRSRYMDEVQFRRAEYFFTRSRFLDAEDAYQAIVDMGVSSSYYELALDKLGWVFYKQELYEDALHKFIAGLDYKVSVGYDFEQTSNKTEKKRIDDTFRVISLSFSNQGGAASVTDYFDRFGHRPYEAEVYSHLGEHYLTKRRYSDAASAYKAFVELNPLHRKSPHFHMRVTEIYKEGGFPKLVVEAKKEFARVYGLDAEYWQHYEMANQPKVVGYLKTNLKDLANHYHALYQDKRFVKEKAANYSDGLLWYREFLSSFPKDEESPVISYQLADLLLENESYGDAALEYERTAYDYPEHEKASEAGYAAVYAYRQHLKVVPQAQRGRVKRDTVRSSLRFVDIFPRHEKASVVLGAAADDLYEMKDFEGAVGAGRKLIADYPQADQPVLRSAWIAVAHASFDLNNYIDAEEAYSAVLRLTEGEDKSRSGFVDNLAASIYKQGEQANTLEEYRTAASHFLRIAVAAPTSKIRPTAEYEASVALITLEDWTAAGDVLVDFRKRYPEHELQPEVTNKLAYVYKEAGQLSLAAAEYERVETESSDDEVRRGALMLAAELYEEAGDTDRTLQVYRRYVEYFLRPVELALETRFKIATIYKERSENDLYLSELKAIVAIDAAADSERTDRTRYLAATSALVLAEPFYSRFSKIRIIKPIEKNMKAKQKSMKAAIDQFAKLTDYEVGETTAAATFYMAEIYYDFARALIESERPQELSALEREQYELAIEDQAYPFENKAISVHEKNLELMGIGIYNEWIDKSIHKLASLVPVRYAKAEESTGFIPRLESFRYTLPGAVPESGEMAEGEQPAEAGDSEIEGGPDA</sequence>
<dbReference type="EMBL" id="FMWD01000008">
    <property type="protein sequence ID" value="SCZ64623.1"/>
    <property type="molecule type" value="Genomic_DNA"/>
</dbReference>
<dbReference type="InterPro" id="IPR019734">
    <property type="entry name" value="TPR_rpt"/>
</dbReference>
<feature type="region of interest" description="Disordered" evidence="2">
    <location>
        <begin position="62"/>
        <end position="102"/>
    </location>
</feature>
<dbReference type="SUPFAM" id="SSF48452">
    <property type="entry name" value="TPR-like"/>
    <property type="match status" value="3"/>
</dbReference>
<accession>A0A1G5QS13</accession>
<reference evidence="3 4" key="1">
    <citation type="submission" date="2016-10" db="EMBL/GenBank/DDBJ databases">
        <authorList>
            <person name="de Groot N.N."/>
        </authorList>
    </citation>
    <scope>NUCLEOTIDE SEQUENCE [LARGE SCALE GENOMIC DNA]</scope>
    <source>
        <strain evidence="3 4">HLD2</strain>
    </source>
</reference>
<proteinExistence type="predicted"/>
<dbReference type="InterPro" id="IPR011990">
    <property type="entry name" value="TPR-like_helical_dom_sf"/>
</dbReference>
<name>A0A1G5QS13_9GAMM</name>
<evidence type="ECO:0000256" key="2">
    <source>
        <dbReference type="SAM" id="MobiDB-lite"/>
    </source>
</evidence>
<dbReference type="Gene3D" id="1.25.40.10">
    <property type="entry name" value="Tetratricopeptide repeat domain"/>
    <property type="match status" value="6"/>
</dbReference>
<feature type="region of interest" description="Disordered" evidence="2">
    <location>
        <begin position="980"/>
        <end position="1006"/>
    </location>
</feature>
<feature type="compositionally biased region" description="Acidic residues" evidence="2">
    <location>
        <begin position="996"/>
        <end position="1006"/>
    </location>
</feature>
<keyword evidence="4" id="KW-1185">Reference proteome</keyword>
<evidence type="ECO:0000313" key="3">
    <source>
        <dbReference type="EMBL" id="SCZ64623.1"/>
    </source>
</evidence>